<dbReference type="AlphaFoldDB" id="A0A9X1X1L9"/>
<accession>A0A9X1X1L9</accession>
<proteinExistence type="predicted"/>
<evidence type="ECO:0000256" key="1">
    <source>
        <dbReference type="SAM" id="Phobius"/>
    </source>
</evidence>
<evidence type="ECO:0000313" key="2">
    <source>
        <dbReference type="EMBL" id="MCJ8208640.1"/>
    </source>
</evidence>
<feature type="transmembrane region" description="Helical" evidence="1">
    <location>
        <begin position="5"/>
        <end position="23"/>
    </location>
</feature>
<dbReference type="NCBIfam" id="NF033488">
    <property type="entry name" value="lmo0937_fam_TM"/>
    <property type="match status" value="1"/>
</dbReference>
<keyword evidence="1" id="KW-0812">Transmembrane</keyword>
<dbReference type="RefSeq" id="WP_245128469.1">
    <property type="nucleotide sequence ID" value="NZ_JALJEJ010000001.1"/>
</dbReference>
<name>A0A9X1X1L9_9SPHI</name>
<dbReference type="Pfam" id="PF18919">
    <property type="entry name" value="DUF5670"/>
    <property type="match status" value="1"/>
</dbReference>
<feature type="transmembrane region" description="Helical" evidence="1">
    <location>
        <begin position="29"/>
        <end position="46"/>
    </location>
</feature>
<dbReference type="InterPro" id="IPR043727">
    <property type="entry name" value="Lmo0937-like"/>
</dbReference>
<comment type="caution">
    <text evidence="2">The sequence shown here is derived from an EMBL/GenBank/DDBJ whole genome shotgun (WGS) entry which is preliminary data.</text>
</comment>
<organism evidence="2 3">
    <name type="scientific">Mucilaginibacter straminoryzae</name>
    <dbReference type="NCBI Taxonomy" id="2932774"/>
    <lineage>
        <taxon>Bacteria</taxon>
        <taxon>Pseudomonadati</taxon>
        <taxon>Bacteroidota</taxon>
        <taxon>Sphingobacteriia</taxon>
        <taxon>Sphingobacteriales</taxon>
        <taxon>Sphingobacteriaceae</taxon>
        <taxon>Mucilaginibacter</taxon>
    </lineage>
</organism>
<protein>
    <submittedName>
        <fullName evidence="2">Lmo0937 family membrane protein</fullName>
    </submittedName>
</protein>
<sequence length="52" mass="5527">MRSLLYIVAVILIIGWAVGVFAYSATGLIHALLVIAIIAFILGLINRSSVTV</sequence>
<evidence type="ECO:0000313" key="3">
    <source>
        <dbReference type="Proteomes" id="UP001139450"/>
    </source>
</evidence>
<reference evidence="2" key="1">
    <citation type="submission" date="2022-04" db="EMBL/GenBank/DDBJ databases">
        <title>Mucilaginibacter sp. RS28 isolated from freshwater.</title>
        <authorList>
            <person name="Ko S.-R."/>
        </authorList>
    </citation>
    <scope>NUCLEOTIDE SEQUENCE</scope>
    <source>
        <strain evidence="2">RS28</strain>
    </source>
</reference>
<dbReference type="EMBL" id="JALJEJ010000001">
    <property type="protein sequence ID" value="MCJ8208640.1"/>
    <property type="molecule type" value="Genomic_DNA"/>
</dbReference>
<keyword evidence="1" id="KW-0472">Membrane</keyword>
<keyword evidence="3" id="KW-1185">Reference proteome</keyword>
<keyword evidence="1" id="KW-1133">Transmembrane helix</keyword>
<gene>
    <name evidence="2" type="ORF">MUY27_02895</name>
</gene>
<dbReference type="Proteomes" id="UP001139450">
    <property type="component" value="Unassembled WGS sequence"/>
</dbReference>